<evidence type="ECO:0000313" key="3">
    <source>
        <dbReference type="Proteomes" id="UP000002630"/>
    </source>
</evidence>
<organism evidence="2 3">
    <name type="scientific">Ectocarpus siliculosus</name>
    <name type="common">Brown alga</name>
    <name type="synonym">Conferva siliculosa</name>
    <dbReference type="NCBI Taxonomy" id="2880"/>
    <lineage>
        <taxon>Eukaryota</taxon>
        <taxon>Sar</taxon>
        <taxon>Stramenopiles</taxon>
        <taxon>Ochrophyta</taxon>
        <taxon>PX clade</taxon>
        <taxon>Phaeophyceae</taxon>
        <taxon>Ectocarpales</taxon>
        <taxon>Ectocarpaceae</taxon>
        <taxon>Ectocarpus</taxon>
    </lineage>
</organism>
<dbReference type="InParanoid" id="D7FJ24"/>
<accession>D7FJ24</accession>
<name>D7FJ24_ECTSI</name>
<keyword evidence="3" id="KW-1185">Reference proteome</keyword>
<gene>
    <name evidence="2" type="ORF">Esi_0125_0074</name>
</gene>
<feature type="region of interest" description="Disordered" evidence="1">
    <location>
        <begin position="276"/>
        <end position="317"/>
    </location>
</feature>
<feature type="region of interest" description="Disordered" evidence="1">
    <location>
        <begin position="93"/>
        <end position="115"/>
    </location>
</feature>
<reference evidence="2 3" key="1">
    <citation type="journal article" date="2010" name="Nature">
        <title>The Ectocarpus genome and the independent evolution of multicellularity in brown algae.</title>
        <authorList>
            <person name="Cock J.M."/>
            <person name="Sterck L."/>
            <person name="Rouze P."/>
            <person name="Scornet D."/>
            <person name="Allen A.E."/>
            <person name="Amoutzias G."/>
            <person name="Anthouard V."/>
            <person name="Artiguenave F."/>
            <person name="Aury J.M."/>
            <person name="Badger J.H."/>
            <person name="Beszteri B."/>
            <person name="Billiau K."/>
            <person name="Bonnet E."/>
            <person name="Bothwell J.H."/>
            <person name="Bowler C."/>
            <person name="Boyen C."/>
            <person name="Brownlee C."/>
            <person name="Carrano C.J."/>
            <person name="Charrier B."/>
            <person name="Cho G.Y."/>
            <person name="Coelho S.M."/>
            <person name="Collen J."/>
            <person name="Corre E."/>
            <person name="Da Silva C."/>
            <person name="Delage L."/>
            <person name="Delaroque N."/>
            <person name="Dittami S.M."/>
            <person name="Doulbeau S."/>
            <person name="Elias M."/>
            <person name="Farnham G."/>
            <person name="Gachon C.M."/>
            <person name="Gschloessl B."/>
            <person name="Heesch S."/>
            <person name="Jabbari K."/>
            <person name="Jubin C."/>
            <person name="Kawai H."/>
            <person name="Kimura K."/>
            <person name="Kloareg B."/>
            <person name="Kupper F.C."/>
            <person name="Lang D."/>
            <person name="Le Bail A."/>
            <person name="Leblanc C."/>
            <person name="Lerouge P."/>
            <person name="Lohr M."/>
            <person name="Lopez P.J."/>
            <person name="Martens C."/>
            <person name="Maumus F."/>
            <person name="Michel G."/>
            <person name="Miranda-Saavedra D."/>
            <person name="Morales J."/>
            <person name="Moreau H."/>
            <person name="Motomura T."/>
            <person name="Nagasato C."/>
            <person name="Napoli C.A."/>
            <person name="Nelson D.R."/>
            <person name="Nyvall-Collen P."/>
            <person name="Peters A.F."/>
            <person name="Pommier C."/>
            <person name="Potin P."/>
            <person name="Poulain J."/>
            <person name="Quesneville H."/>
            <person name="Read B."/>
            <person name="Rensing S.A."/>
            <person name="Ritter A."/>
            <person name="Rousvoal S."/>
            <person name="Samanta M."/>
            <person name="Samson G."/>
            <person name="Schroeder D.C."/>
            <person name="Segurens B."/>
            <person name="Strittmatter M."/>
            <person name="Tonon T."/>
            <person name="Tregear J.W."/>
            <person name="Valentin K."/>
            <person name="von Dassow P."/>
            <person name="Yamagishi T."/>
            <person name="Van de Peer Y."/>
            <person name="Wincker P."/>
        </authorList>
    </citation>
    <scope>NUCLEOTIDE SEQUENCE [LARGE SCALE GENOMIC DNA]</scope>
    <source>
        <strain evidence="3">Ec32 / CCAP1310/4</strain>
    </source>
</reference>
<dbReference type="Proteomes" id="UP000002630">
    <property type="component" value="Linkage Group LG18"/>
</dbReference>
<protein>
    <submittedName>
        <fullName evidence="2">Uncharacterized protein</fullName>
    </submittedName>
</protein>
<dbReference type="EMBL" id="FN647904">
    <property type="protein sequence ID" value="CBJ49063.1"/>
    <property type="molecule type" value="Genomic_DNA"/>
</dbReference>
<sequence>MVERSAHDMGLADLRELMLDLAAASLDEEVNGSCETETCRALVAVVDAMPAREYGDAFSSLVAGLCDPSARGLESRVTTFTWPLLARNVPFKRSSSSSSPSHGSSGHGVVVGGGEGGNNNNATVAADITVAAAAATSAAVVPSLSHEVCHRLLKERFLKDTSYADAEESPQGLGRALKALDVLLENEDDVLESETQEGYKRQYVVVALANEMAAGSMAVSRTAKPDGDECKKMVRLLEAINRELTSVMQNSVQMSKTLLDLMKSKYTPFLPASSGVQSKLSFGGKTVTSFGGEDSSDDDDDDDDDEEEEEEDETESQ</sequence>
<dbReference type="AlphaFoldDB" id="D7FJ24"/>
<feature type="compositionally biased region" description="Acidic residues" evidence="1">
    <location>
        <begin position="294"/>
        <end position="317"/>
    </location>
</feature>
<dbReference type="EMBL" id="FN649743">
    <property type="protein sequence ID" value="CBJ49063.1"/>
    <property type="molecule type" value="Genomic_DNA"/>
</dbReference>
<proteinExistence type="predicted"/>
<evidence type="ECO:0000256" key="1">
    <source>
        <dbReference type="SAM" id="MobiDB-lite"/>
    </source>
</evidence>
<feature type="compositionally biased region" description="Low complexity" evidence="1">
    <location>
        <begin position="94"/>
        <end position="104"/>
    </location>
</feature>
<feature type="compositionally biased region" description="Gly residues" evidence="1">
    <location>
        <begin position="105"/>
        <end position="115"/>
    </location>
</feature>
<evidence type="ECO:0000313" key="2">
    <source>
        <dbReference type="EMBL" id="CBJ49063.1"/>
    </source>
</evidence>